<evidence type="ECO:0000256" key="1">
    <source>
        <dbReference type="SAM" id="MobiDB-lite"/>
    </source>
</evidence>
<gene>
    <name evidence="2" type="ORF">BV87_23330</name>
</gene>
<evidence type="ECO:0000313" key="3">
    <source>
        <dbReference type="Proteomes" id="UP000037029"/>
    </source>
</evidence>
<proteinExistence type="predicted"/>
<feature type="region of interest" description="Disordered" evidence="1">
    <location>
        <begin position="63"/>
        <end position="87"/>
    </location>
</feature>
<protein>
    <recommendedName>
        <fullName evidence="4">Transmembrane anchor protein</fullName>
    </recommendedName>
</protein>
<evidence type="ECO:0000313" key="2">
    <source>
        <dbReference type="EMBL" id="ATP21030.1"/>
    </source>
</evidence>
<evidence type="ECO:0008006" key="4">
    <source>
        <dbReference type="Google" id="ProtNLM"/>
    </source>
</evidence>
<accession>A0A0J9FJ95</accession>
<sequence>MTRPHSPMPGELPTLSQLNRATLIAFGAAAAILVTAVLPAEYGVDPTGVGGALGLTPMGEMKQAEHDAAPVASSAPATPTASKPAVAAPGEPVQVVITLKPNEGREIKAVMTAGSAMRYAWKTDGAKIRYELHGEEFNAPEGEYTSYEKGTSAGESGSFTAPFDGTHGWYWKNKTSEPVTITASATGGFSAFAAKP</sequence>
<dbReference type="EMBL" id="CP020925">
    <property type="protein sequence ID" value="ATP21030.1"/>
    <property type="molecule type" value="Genomic_DNA"/>
</dbReference>
<feature type="compositionally biased region" description="Low complexity" evidence="1">
    <location>
        <begin position="69"/>
        <end position="87"/>
    </location>
</feature>
<dbReference type="AlphaFoldDB" id="A0A0J9FJ95"/>
<dbReference type="Proteomes" id="UP000037029">
    <property type="component" value="Chromosome"/>
</dbReference>
<organism evidence="2 3">
    <name type="scientific">Sphingobium yanoikuyae</name>
    <name type="common">Sphingomonas yanoikuyae</name>
    <dbReference type="NCBI Taxonomy" id="13690"/>
    <lineage>
        <taxon>Bacteria</taxon>
        <taxon>Pseudomonadati</taxon>
        <taxon>Pseudomonadota</taxon>
        <taxon>Alphaproteobacteria</taxon>
        <taxon>Sphingomonadales</taxon>
        <taxon>Sphingomonadaceae</taxon>
        <taxon>Sphingobium</taxon>
    </lineage>
</organism>
<name>A0A0J9FJ95_SPHYA</name>
<dbReference type="RefSeq" id="WP_004210823.1">
    <property type="nucleotide sequence ID" value="NZ_CP020925.1"/>
</dbReference>
<reference evidence="2 3" key="1">
    <citation type="submission" date="2017-04" db="EMBL/GenBank/DDBJ databases">
        <title>Characterization, genome and methylation analysis of a phthalic acid esters degrading strain Sphingobium yanoikuyae SHJ.</title>
        <authorList>
            <person name="Feng L."/>
        </authorList>
    </citation>
    <scope>NUCLEOTIDE SEQUENCE [LARGE SCALE GENOMIC DNA]</scope>
    <source>
        <strain evidence="2 3">SHJ</strain>
    </source>
</reference>